<comment type="caution">
    <text evidence="3">The sequence shown here is derived from an EMBL/GenBank/DDBJ whole genome shotgun (WGS) entry which is preliminary data.</text>
</comment>
<dbReference type="Proteomes" id="UP000273500">
    <property type="component" value="Unassembled WGS sequence"/>
</dbReference>
<dbReference type="EMBL" id="RWIT01000008">
    <property type="protein sequence ID" value="RSK47541.1"/>
    <property type="molecule type" value="Genomic_DNA"/>
</dbReference>
<dbReference type="AlphaFoldDB" id="A0A3R9N3T8"/>
<dbReference type="Pfam" id="PF04389">
    <property type="entry name" value="Peptidase_M28"/>
    <property type="match status" value="1"/>
</dbReference>
<proteinExistence type="predicted"/>
<dbReference type="OrthoDB" id="844214at2"/>
<dbReference type="Gene3D" id="3.40.630.10">
    <property type="entry name" value="Zn peptidases"/>
    <property type="match status" value="1"/>
</dbReference>
<dbReference type="InterPro" id="IPR029058">
    <property type="entry name" value="AB_hydrolase_fold"/>
</dbReference>
<evidence type="ECO:0000313" key="4">
    <source>
        <dbReference type="Proteomes" id="UP000273500"/>
    </source>
</evidence>
<dbReference type="InterPro" id="IPR007484">
    <property type="entry name" value="Peptidase_M28"/>
</dbReference>
<sequence>MTGEHDVIRPAHPRAIAATLPHGTLLFLPATTHYAPVETPRLFNEQVLRFFRPAAEPAALPAARARQAANLFPAMPAFPVRLLIALAVPLLPLGAHAQRAQRPPADPALTYAARITPAALRQYLTVLASDAYEGRATGQRGQQQAAAYLARAFAAAGLQGPVAGSDMPYYQRFALTRTGVDSASSVTVGTRTFRVNQDFFVLLRNPAAAAAVIQPTFVGYGISTPGFADYTPSDPALQAKDLVLLLDEPLNPAGRPLLSPTGQASAYAQPGFAEMVARSPAMRTLAPRATFRIMPSAAALARIPQDYADLPGWEPRIALPGEPAPPPAAGANVFFVSPEMGAALLGTTEAGLAAYRQQVAAAGKPVASPFRPPAVTLQVRESTQAFPTENVLGYLEGTDKKDEVVVISAHYDHVGRQHGQVYNGADDDGSGTVSVLAMARAFAQARREGHGSRRSLLFVGFTGEELGLLGSRYYTDHPVFPLTATVADLHLDMVGRVDSLHQQGDYLYLLGSNWLSGELHELSEQTNGRHQPLQLDYRYNTLTHPAHLYYRSDHYNFARQQVPVIYYFSGFHPDYHQPGDDVDKIDFAALTRRSQLIFRTAWAVANAPQRPRPDPARATPGSRPTAPELDRYAGRYSCPQLPLAITLTRVGETLQAQPAGQPAFVLQPVRPSVFRFEPTGALLEFEAGQPRFVLVEAGRRFTFTKP</sequence>
<name>A0A3R9N3T8_9BACT</name>
<evidence type="ECO:0000259" key="2">
    <source>
        <dbReference type="Pfam" id="PF04389"/>
    </source>
</evidence>
<dbReference type="InterPro" id="IPR045175">
    <property type="entry name" value="M28_fam"/>
</dbReference>
<evidence type="ECO:0000313" key="3">
    <source>
        <dbReference type="EMBL" id="RSK47541.1"/>
    </source>
</evidence>
<feature type="domain" description="Peptidase M28" evidence="2">
    <location>
        <begin position="390"/>
        <end position="598"/>
    </location>
</feature>
<dbReference type="SUPFAM" id="SSF53187">
    <property type="entry name" value="Zn-dependent exopeptidases"/>
    <property type="match status" value="1"/>
</dbReference>
<organism evidence="3 4">
    <name type="scientific">Hymenobacter rigui</name>
    <dbReference type="NCBI Taxonomy" id="334424"/>
    <lineage>
        <taxon>Bacteria</taxon>
        <taxon>Pseudomonadati</taxon>
        <taxon>Bacteroidota</taxon>
        <taxon>Cytophagia</taxon>
        <taxon>Cytophagales</taxon>
        <taxon>Hymenobacteraceae</taxon>
        <taxon>Hymenobacter</taxon>
    </lineage>
</organism>
<feature type="region of interest" description="Disordered" evidence="1">
    <location>
        <begin position="607"/>
        <end position="630"/>
    </location>
</feature>
<dbReference type="PANTHER" id="PTHR12147">
    <property type="entry name" value="METALLOPEPTIDASE M28 FAMILY MEMBER"/>
    <property type="match status" value="1"/>
</dbReference>
<gene>
    <name evidence="3" type="ORF">EI291_14885</name>
</gene>
<dbReference type="GO" id="GO:0006508">
    <property type="term" value="P:proteolysis"/>
    <property type="evidence" value="ECO:0007669"/>
    <property type="project" value="InterPro"/>
</dbReference>
<dbReference type="GO" id="GO:0008235">
    <property type="term" value="F:metalloexopeptidase activity"/>
    <property type="evidence" value="ECO:0007669"/>
    <property type="project" value="InterPro"/>
</dbReference>
<keyword evidence="4" id="KW-1185">Reference proteome</keyword>
<dbReference type="PANTHER" id="PTHR12147:SF26">
    <property type="entry name" value="PEPTIDASE M28 DOMAIN-CONTAINING PROTEIN"/>
    <property type="match status" value="1"/>
</dbReference>
<protein>
    <submittedName>
        <fullName evidence="3">M28 family peptidase</fullName>
    </submittedName>
</protein>
<reference evidence="3 4" key="1">
    <citation type="submission" date="2018-12" db="EMBL/GenBank/DDBJ databases">
        <authorList>
            <person name="Feng G."/>
            <person name="Zhu H."/>
        </authorList>
    </citation>
    <scope>NUCLEOTIDE SEQUENCE [LARGE SCALE GENOMIC DNA]</scope>
    <source>
        <strain evidence="3 4">KCTC 12533</strain>
    </source>
</reference>
<dbReference type="RefSeq" id="WP_125421499.1">
    <property type="nucleotide sequence ID" value="NZ_RWIT01000008.1"/>
</dbReference>
<dbReference type="SUPFAM" id="SSF53474">
    <property type="entry name" value="alpha/beta-Hydrolases"/>
    <property type="match status" value="1"/>
</dbReference>
<evidence type="ECO:0000256" key="1">
    <source>
        <dbReference type="SAM" id="MobiDB-lite"/>
    </source>
</evidence>
<accession>A0A3R9N3T8</accession>
<dbReference type="Gene3D" id="3.40.50.1820">
    <property type="entry name" value="alpha/beta hydrolase"/>
    <property type="match status" value="1"/>
</dbReference>